<feature type="transmembrane region" description="Helical" evidence="1">
    <location>
        <begin position="69"/>
        <end position="89"/>
    </location>
</feature>
<gene>
    <name evidence="3" type="ORF">G4D64_07825</name>
    <name evidence="2" type="ORF">H1Z61_08425</name>
</gene>
<dbReference type="InterPro" id="IPR023804">
    <property type="entry name" value="DUF3792_TM"/>
</dbReference>
<keyword evidence="1" id="KW-0472">Membrane</keyword>
<protein>
    <submittedName>
        <fullName evidence="3">TIGR04086 family membrane protein</fullName>
    </submittedName>
</protein>
<sequence length="127" mass="13868">MESKGFSISVLYGLIAIFLIAIISSLLFSLILTFTSVQETSLRLIITIISFLSLFIGGFISGGKGKRKGWLLGGLTGIIYTFIVFLFIFLGHDSLFTMNQLIYQISYIIVAMIGGILGVNMTKSRAA</sequence>
<dbReference type="EMBL" id="JAAIWN010000015">
    <property type="protein sequence ID" value="NEY81426.1"/>
    <property type="molecule type" value="Genomic_DNA"/>
</dbReference>
<comment type="caution">
    <text evidence="3">The sequence shown here is derived from an EMBL/GenBank/DDBJ whole genome shotgun (WGS) entry which is preliminary data.</text>
</comment>
<evidence type="ECO:0000256" key="1">
    <source>
        <dbReference type="SAM" id="Phobius"/>
    </source>
</evidence>
<keyword evidence="1" id="KW-1133">Transmembrane helix</keyword>
<dbReference type="Proteomes" id="UP000472971">
    <property type="component" value="Unassembled WGS sequence"/>
</dbReference>
<dbReference type="Pfam" id="PF12670">
    <property type="entry name" value="DUF3792"/>
    <property type="match status" value="1"/>
</dbReference>
<feature type="transmembrane region" description="Helical" evidence="1">
    <location>
        <begin position="41"/>
        <end position="62"/>
    </location>
</feature>
<keyword evidence="1" id="KW-0812">Transmembrane</keyword>
<dbReference type="AlphaFoldDB" id="A0A6B3W0P3"/>
<reference evidence="2 5" key="2">
    <citation type="submission" date="2020-07" db="EMBL/GenBank/DDBJ databases">
        <authorList>
            <person name="Feng H."/>
        </authorList>
    </citation>
    <scope>NUCLEOTIDE SEQUENCE [LARGE SCALE GENOMIC DNA]</scope>
    <source>
        <strain evidence="2">S-12</strain>
        <strain evidence="5">s-12</strain>
    </source>
</reference>
<dbReference type="RefSeq" id="WP_163241818.1">
    <property type="nucleotide sequence ID" value="NZ_JAAIWN010000015.1"/>
</dbReference>
<proteinExistence type="predicted"/>
<evidence type="ECO:0000313" key="3">
    <source>
        <dbReference type="EMBL" id="NEY81426.1"/>
    </source>
</evidence>
<dbReference type="Proteomes" id="UP000570010">
    <property type="component" value="Unassembled WGS sequence"/>
</dbReference>
<evidence type="ECO:0000313" key="5">
    <source>
        <dbReference type="Proteomes" id="UP000570010"/>
    </source>
</evidence>
<evidence type="ECO:0000313" key="2">
    <source>
        <dbReference type="EMBL" id="MBA4537168.1"/>
    </source>
</evidence>
<name>A0A6B3W0P3_9BACI</name>
<feature type="transmembrane region" description="Helical" evidence="1">
    <location>
        <begin position="12"/>
        <end position="35"/>
    </location>
</feature>
<dbReference type="NCBIfam" id="TIGR04086">
    <property type="entry name" value="TIGR04086_membr"/>
    <property type="match status" value="1"/>
</dbReference>
<keyword evidence="4" id="KW-1185">Reference proteome</keyword>
<dbReference type="EMBL" id="JACEIO010000017">
    <property type="protein sequence ID" value="MBA4537168.1"/>
    <property type="molecule type" value="Genomic_DNA"/>
</dbReference>
<evidence type="ECO:0000313" key="4">
    <source>
        <dbReference type="Proteomes" id="UP000472971"/>
    </source>
</evidence>
<reference evidence="3 4" key="1">
    <citation type="submission" date="2020-02" db="EMBL/GenBank/DDBJ databases">
        <title>Bacillus aquiflavi sp. nov., isolated from yellow water of strong flavor Chinese baijiu in Yibin region of China.</title>
        <authorList>
            <person name="Xie J."/>
        </authorList>
    </citation>
    <scope>NUCLEOTIDE SEQUENCE [LARGE SCALE GENOMIC DNA]</scope>
    <source>
        <strain evidence="3 4">3H-10</strain>
    </source>
</reference>
<organism evidence="3 4">
    <name type="scientific">Bacillus aquiflavi</name>
    <dbReference type="NCBI Taxonomy" id="2672567"/>
    <lineage>
        <taxon>Bacteria</taxon>
        <taxon>Bacillati</taxon>
        <taxon>Bacillota</taxon>
        <taxon>Bacilli</taxon>
        <taxon>Bacillales</taxon>
        <taxon>Bacillaceae</taxon>
        <taxon>Bacillus</taxon>
    </lineage>
</organism>
<feature type="transmembrane region" description="Helical" evidence="1">
    <location>
        <begin position="101"/>
        <end position="119"/>
    </location>
</feature>
<accession>A0A6B3W0P3</accession>